<evidence type="ECO:0000256" key="5">
    <source>
        <dbReference type="ARBA" id="ARBA00022927"/>
    </source>
</evidence>
<keyword evidence="4" id="KW-1005">Bacterial flagellum biogenesis</keyword>
<dbReference type="GO" id="GO:0005829">
    <property type="term" value="C:cytosol"/>
    <property type="evidence" value="ECO:0007669"/>
    <property type="project" value="TreeGrafter"/>
</dbReference>
<dbReference type="PANTHER" id="PTHR34982">
    <property type="entry name" value="YOP PROTEINS TRANSLOCATION PROTEIN L"/>
    <property type="match status" value="1"/>
</dbReference>
<accession>A7HL29</accession>
<dbReference type="STRING" id="381764.Fnod_0759"/>
<comment type="similarity">
    <text evidence="2">Belongs to the FliH family.</text>
</comment>
<dbReference type="eggNOG" id="COG1317">
    <property type="taxonomic scope" value="Bacteria"/>
</dbReference>
<dbReference type="HOGENOM" id="CLU_102571_0_0_0"/>
<sequence>MLIRKRYVYLDAPMKIESNKGQIEKEKQEENIRNEQELLEMVARANKEAEQIVFSAQNQVQQMIQQAQEEYNKIIEEANKRSKEIIDNTVNEVEETKRELNERIKSILFSFETSFDNLLSMYSEKIATITKILVEKFLEKEIDSEVTKRKIEKVLSHVVGATKVKIHINPEDAKLIDQEILDEIRSKNYEVVLNDSVSQGVIVETDLGTIDTTLKFQFALLDEIFDEVFKQEL</sequence>
<dbReference type="InterPro" id="IPR018035">
    <property type="entry name" value="Flagellar_FliH/T3SS_HrpE"/>
</dbReference>
<dbReference type="RefSeq" id="WP_011993929.1">
    <property type="nucleotide sequence ID" value="NC_009718.1"/>
</dbReference>
<protein>
    <submittedName>
        <fullName evidence="9">Flagellar biosynthesis/type III secretory pathway protein-like protein</fullName>
    </submittedName>
</protein>
<dbReference type="KEGG" id="fno:Fnod_0759"/>
<keyword evidence="9" id="KW-0282">Flagellum</keyword>
<dbReference type="OrthoDB" id="44955at2"/>
<reference evidence="9 10" key="1">
    <citation type="submission" date="2007-07" db="EMBL/GenBank/DDBJ databases">
        <title>Complete sequence of Fervidobacterium nodosum Rt17-B1.</title>
        <authorList>
            <consortium name="US DOE Joint Genome Institute"/>
            <person name="Copeland A."/>
            <person name="Lucas S."/>
            <person name="Lapidus A."/>
            <person name="Barry K."/>
            <person name="Glavina del Rio T."/>
            <person name="Dalin E."/>
            <person name="Tice H."/>
            <person name="Pitluck S."/>
            <person name="Saunders E."/>
            <person name="Brettin T."/>
            <person name="Bruce D."/>
            <person name="Detter J.C."/>
            <person name="Han C."/>
            <person name="Schmutz J."/>
            <person name="Larimer F."/>
            <person name="Land M."/>
            <person name="Hauser L."/>
            <person name="Kyrpides N."/>
            <person name="Mikhailova N."/>
            <person name="Nelson K."/>
            <person name="Gogarten J.P."/>
            <person name="Noll K."/>
            <person name="Richardson P."/>
        </authorList>
    </citation>
    <scope>NUCLEOTIDE SEQUENCE [LARGE SCALE GENOMIC DNA]</scope>
    <source>
        <strain evidence="10">ATCC 35602 / DSM 5306 / Rt17-B1</strain>
    </source>
</reference>
<keyword evidence="7" id="KW-0175">Coiled coil</keyword>
<dbReference type="GO" id="GO:0044781">
    <property type="term" value="P:bacterial-type flagellum organization"/>
    <property type="evidence" value="ECO:0007669"/>
    <property type="project" value="UniProtKB-KW"/>
</dbReference>
<proteinExistence type="inferred from homology"/>
<feature type="domain" description="Flagellar assembly protein FliH/Type III secretion system HrpE" evidence="8">
    <location>
        <begin position="101"/>
        <end position="218"/>
    </location>
</feature>
<dbReference type="Pfam" id="PF02108">
    <property type="entry name" value="FliH"/>
    <property type="match status" value="1"/>
</dbReference>
<evidence type="ECO:0000256" key="7">
    <source>
        <dbReference type="SAM" id="Coils"/>
    </source>
</evidence>
<keyword evidence="6" id="KW-1006">Bacterial flagellum protein export</keyword>
<reference evidence="9 10" key="2">
    <citation type="journal article" date="2009" name="Proc. Natl. Acad. Sci. U.S.A.">
        <title>On the chimeric nature, thermophilic origin, and phylogenetic placement of the Thermotogales.</title>
        <authorList>
            <person name="Zhaxybayeva O."/>
            <person name="Swithers K.S."/>
            <person name="Lapierre P."/>
            <person name="Fournier G.P."/>
            <person name="Bickhart D.M."/>
            <person name="DeBoy R.T."/>
            <person name="Nelson K.E."/>
            <person name="Nesbo C.L."/>
            <person name="Doolittle W.F."/>
            <person name="Gogarten J.P."/>
            <person name="Noll K.M."/>
        </authorList>
    </citation>
    <scope>NUCLEOTIDE SEQUENCE [LARGE SCALE GENOMIC DNA]</scope>
    <source>
        <strain evidence="10">ATCC 35602 / DSM 5306 / Rt17-B1</strain>
    </source>
</reference>
<comment type="function">
    <text evidence="1">Needed for flagellar regrowth and assembly.</text>
</comment>
<keyword evidence="10" id="KW-1185">Reference proteome</keyword>
<keyword evidence="3" id="KW-0813">Transport</keyword>
<name>A7HL29_FERNB</name>
<dbReference type="GO" id="GO:0015031">
    <property type="term" value="P:protein transport"/>
    <property type="evidence" value="ECO:0007669"/>
    <property type="project" value="UniProtKB-KW"/>
</dbReference>
<dbReference type="EMBL" id="CP000771">
    <property type="protein sequence ID" value="ABS60612.1"/>
    <property type="molecule type" value="Genomic_DNA"/>
</dbReference>
<organism evidence="9 10">
    <name type="scientific">Fervidobacterium nodosum (strain ATCC 35602 / DSM 5306 / Rt17-B1)</name>
    <dbReference type="NCBI Taxonomy" id="381764"/>
    <lineage>
        <taxon>Bacteria</taxon>
        <taxon>Thermotogati</taxon>
        <taxon>Thermotogota</taxon>
        <taxon>Thermotogae</taxon>
        <taxon>Thermotogales</taxon>
        <taxon>Fervidobacteriaceae</taxon>
        <taxon>Fervidobacterium</taxon>
    </lineage>
</organism>
<dbReference type="Proteomes" id="UP000002415">
    <property type="component" value="Chromosome"/>
</dbReference>
<evidence type="ECO:0000313" key="9">
    <source>
        <dbReference type="EMBL" id="ABS60612.1"/>
    </source>
</evidence>
<evidence type="ECO:0000256" key="6">
    <source>
        <dbReference type="ARBA" id="ARBA00023225"/>
    </source>
</evidence>
<evidence type="ECO:0000256" key="2">
    <source>
        <dbReference type="ARBA" id="ARBA00006602"/>
    </source>
</evidence>
<feature type="coiled-coil region" evidence="7">
    <location>
        <begin position="25"/>
        <end position="103"/>
    </location>
</feature>
<dbReference type="PANTHER" id="PTHR34982:SF1">
    <property type="entry name" value="FLAGELLAR ASSEMBLY PROTEIN FLIH"/>
    <property type="match status" value="1"/>
</dbReference>
<dbReference type="InterPro" id="IPR051472">
    <property type="entry name" value="T3SS_Stator/FliH"/>
</dbReference>
<dbReference type="AlphaFoldDB" id="A7HL29"/>
<evidence type="ECO:0000259" key="8">
    <source>
        <dbReference type="Pfam" id="PF02108"/>
    </source>
</evidence>
<dbReference type="SUPFAM" id="SSF160527">
    <property type="entry name" value="V-type ATPase subunit E-like"/>
    <property type="match status" value="1"/>
</dbReference>
<evidence type="ECO:0000256" key="4">
    <source>
        <dbReference type="ARBA" id="ARBA00022795"/>
    </source>
</evidence>
<keyword evidence="9" id="KW-0969">Cilium</keyword>
<keyword evidence="5" id="KW-0653">Protein transport</keyword>
<evidence type="ECO:0000313" key="10">
    <source>
        <dbReference type="Proteomes" id="UP000002415"/>
    </source>
</evidence>
<evidence type="ECO:0000256" key="1">
    <source>
        <dbReference type="ARBA" id="ARBA00003041"/>
    </source>
</evidence>
<evidence type="ECO:0000256" key="3">
    <source>
        <dbReference type="ARBA" id="ARBA00022448"/>
    </source>
</evidence>
<gene>
    <name evidence="9" type="ordered locus">Fnod_0759</name>
</gene>
<keyword evidence="9" id="KW-0966">Cell projection</keyword>